<keyword evidence="3" id="KW-1185">Reference proteome</keyword>
<dbReference type="Pfam" id="PF01740">
    <property type="entry name" value="STAS"/>
    <property type="match status" value="1"/>
</dbReference>
<dbReference type="InterPro" id="IPR002645">
    <property type="entry name" value="STAS_dom"/>
</dbReference>
<gene>
    <name evidence="2" type="ORF">HGP29_12310</name>
</gene>
<accession>A0A7X8XW97</accession>
<dbReference type="PROSITE" id="PS50801">
    <property type="entry name" value="STAS"/>
    <property type="match status" value="1"/>
</dbReference>
<evidence type="ECO:0000313" key="3">
    <source>
        <dbReference type="Proteomes" id="UP000585050"/>
    </source>
</evidence>
<protein>
    <submittedName>
        <fullName evidence="2">STAS domain-containing protein</fullName>
    </submittedName>
</protein>
<dbReference type="Gene3D" id="3.30.750.24">
    <property type="entry name" value="STAS domain"/>
    <property type="match status" value="1"/>
</dbReference>
<evidence type="ECO:0000313" key="2">
    <source>
        <dbReference type="EMBL" id="NLR91999.1"/>
    </source>
</evidence>
<name>A0A7X8XW97_9BACT</name>
<dbReference type="SUPFAM" id="SSF52091">
    <property type="entry name" value="SpoIIaa-like"/>
    <property type="match status" value="1"/>
</dbReference>
<dbReference type="PANTHER" id="PTHR33745:SF1">
    <property type="entry name" value="RSBT ANTAGONIST PROTEIN RSBS"/>
    <property type="match status" value="1"/>
</dbReference>
<organism evidence="2 3">
    <name type="scientific">Flammeovirga agarivorans</name>
    <dbReference type="NCBI Taxonomy" id="2726742"/>
    <lineage>
        <taxon>Bacteria</taxon>
        <taxon>Pseudomonadati</taxon>
        <taxon>Bacteroidota</taxon>
        <taxon>Cytophagia</taxon>
        <taxon>Cytophagales</taxon>
        <taxon>Flammeovirgaceae</taxon>
        <taxon>Flammeovirga</taxon>
    </lineage>
</organism>
<evidence type="ECO:0000259" key="1">
    <source>
        <dbReference type="PROSITE" id="PS50801"/>
    </source>
</evidence>
<dbReference type="PANTHER" id="PTHR33745">
    <property type="entry name" value="RSBT ANTAGONIST PROTEIN RSBS-RELATED"/>
    <property type="match status" value="1"/>
</dbReference>
<dbReference type="RefSeq" id="WP_168882706.1">
    <property type="nucleotide sequence ID" value="NZ_JABAIL010000003.1"/>
</dbReference>
<reference evidence="2 3" key="1">
    <citation type="submission" date="2020-04" db="EMBL/GenBank/DDBJ databases">
        <title>Flammeovirga sp. SR4, a novel species isolated from seawater.</title>
        <authorList>
            <person name="Wang X."/>
        </authorList>
    </citation>
    <scope>NUCLEOTIDE SEQUENCE [LARGE SCALE GENOMIC DNA]</scope>
    <source>
        <strain evidence="2 3">SR4</strain>
    </source>
</reference>
<dbReference type="Proteomes" id="UP000585050">
    <property type="component" value="Unassembled WGS sequence"/>
</dbReference>
<sequence>MDQWVKSSIPLQMHRGCIIASFQLDLDEKNLKLFRQELLSSIVEHNNLKGIIFDLSGLEIIDLVDFQGIKSIISMIKLTGFETVISGLKPAVVSSLILMDADVDDLNAALNLDEAYVILDNINRLKL</sequence>
<dbReference type="InterPro" id="IPR051932">
    <property type="entry name" value="Bact_StressResp_Reg"/>
</dbReference>
<dbReference type="AlphaFoldDB" id="A0A7X8XW97"/>
<dbReference type="InterPro" id="IPR036513">
    <property type="entry name" value="STAS_dom_sf"/>
</dbReference>
<feature type="domain" description="STAS" evidence="1">
    <location>
        <begin position="7"/>
        <end position="119"/>
    </location>
</feature>
<proteinExistence type="predicted"/>
<dbReference type="EMBL" id="JABAIL010000003">
    <property type="protein sequence ID" value="NLR91999.1"/>
    <property type="molecule type" value="Genomic_DNA"/>
</dbReference>
<comment type="caution">
    <text evidence="2">The sequence shown here is derived from an EMBL/GenBank/DDBJ whole genome shotgun (WGS) entry which is preliminary data.</text>
</comment>